<dbReference type="Proteomes" id="UP000321534">
    <property type="component" value="Unassembled WGS sequence"/>
</dbReference>
<dbReference type="OrthoDB" id="3790885at2"/>
<dbReference type="AlphaFoldDB" id="A0A512D224"/>
<accession>A0A512D224</accession>
<evidence type="ECO:0000313" key="2">
    <source>
        <dbReference type="Proteomes" id="UP000321534"/>
    </source>
</evidence>
<keyword evidence="2" id="KW-1185">Reference proteome</keyword>
<dbReference type="EMBL" id="BJYX01000011">
    <property type="protein sequence ID" value="GEO30514.1"/>
    <property type="molecule type" value="Genomic_DNA"/>
</dbReference>
<reference evidence="1 2" key="1">
    <citation type="submission" date="2019-07" db="EMBL/GenBank/DDBJ databases">
        <title>Whole genome shotgun sequence of Terrabacter aerolatus NBRC 106305.</title>
        <authorList>
            <person name="Hosoyama A."/>
            <person name="Uohara A."/>
            <person name="Ohji S."/>
            <person name="Ichikawa N."/>
        </authorList>
    </citation>
    <scope>NUCLEOTIDE SEQUENCE [LARGE SCALE GENOMIC DNA]</scope>
    <source>
        <strain evidence="1 2">NBRC 106305</strain>
    </source>
</reference>
<name>A0A512D224_9MICO</name>
<sequence>MRTEKNSAKKSSARKNSTKKKSAAFLAAGVIGLATAGGAYAYWTSLGGGSGTASTRGGASNVFQVTGNVANAMYPGDSAQTVTATVTNNGSENYKLQAVKAYVSTDKQGCDGSDYKLNGAVAPTNATDAVAIAVTQADLAPAATTSGTFTMQFNNKSTNQDACKGAAVTITYIAS</sequence>
<evidence type="ECO:0000313" key="1">
    <source>
        <dbReference type="EMBL" id="GEO30514.1"/>
    </source>
</evidence>
<proteinExistence type="predicted"/>
<protein>
    <submittedName>
        <fullName evidence="1">Uncharacterized protein</fullName>
    </submittedName>
</protein>
<gene>
    <name evidence="1" type="ORF">TAE01_23240</name>
</gene>
<organism evidence="1 2">
    <name type="scientific">Terrabacter aerolatus</name>
    <dbReference type="NCBI Taxonomy" id="422442"/>
    <lineage>
        <taxon>Bacteria</taxon>
        <taxon>Bacillati</taxon>
        <taxon>Actinomycetota</taxon>
        <taxon>Actinomycetes</taxon>
        <taxon>Micrococcales</taxon>
        <taxon>Intrasporangiaceae</taxon>
        <taxon>Terrabacter</taxon>
    </lineage>
</organism>
<comment type="caution">
    <text evidence="1">The sequence shown here is derived from an EMBL/GenBank/DDBJ whole genome shotgun (WGS) entry which is preliminary data.</text>
</comment>
<dbReference type="RefSeq" id="WP_147066555.1">
    <property type="nucleotide sequence ID" value="NZ_BAAARO010000012.1"/>
</dbReference>